<keyword evidence="13" id="KW-1185">Reference proteome</keyword>
<name>A0ABN9JRA2_9RALS</name>
<feature type="domain" description="Flagellar hook-associated protein 1 D3" evidence="10">
    <location>
        <begin position="435"/>
        <end position="532"/>
    </location>
</feature>
<organism evidence="12 13">
    <name type="scientific">Ralstonia flaminis</name>
    <dbReference type="NCBI Taxonomy" id="3058597"/>
    <lineage>
        <taxon>Bacteria</taxon>
        <taxon>Pseudomonadati</taxon>
        <taxon>Pseudomonadota</taxon>
        <taxon>Betaproteobacteria</taxon>
        <taxon>Burkholderiales</taxon>
        <taxon>Burkholderiaceae</taxon>
        <taxon>Ralstonia</taxon>
    </lineage>
</organism>
<reference evidence="12 13" key="1">
    <citation type="submission" date="2023-07" db="EMBL/GenBank/DDBJ databases">
        <authorList>
            <person name="Peeters C."/>
        </authorList>
    </citation>
    <scope>NUCLEOTIDE SEQUENCE [LARGE SCALE GENOMIC DNA]</scope>
    <source>
        <strain evidence="12 13">LMG 18101</strain>
    </source>
</reference>
<dbReference type="RefSeq" id="WP_316682632.1">
    <property type="nucleotide sequence ID" value="NZ_CATZLL010000020.1"/>
</dbReference>
<evidence type="ECO:0000256" key="1">
    <source>
        <dbReference type="ARBA" id="ARBA00004365"/>
    </source>
</evidence>
<evidence type="ECO:0000313" key="12">
    <source>
        <dbReference type="EMBL" id="CAJ0821897.1"/>
    </source>
</evidence>
<dbReference type="Pfam" id="PF21159">
    <property type="entry name" value="FlgK_2nd"/>
    <property type="match status" value="1"/>
</dbReference>
<keyword evidence="5" id="KW-0964">Secreted</keyword>
<evidence type="ECO:0000256" key="4">
    <source>
        <dbReference type="ARBA" id="ARBA00016244"/>
    </source>
</evidence>
<feature type="domain" description="Flagellar basal body rod protein N-terminal" evidence="7">
    <location>
        <begin position="6"/>
        <end position="35"/>
    </location>
</feature>
<dbReference type="EMBL" id="CATZLL010000020">
    <property type="protein sequence ID" value="CAJ0821897.1"/>
    <property type="molecule type" value="Genomic_DNA"/>
</dbReference>
<evidence type="ECO:0000256" key="2">
    <source>
        <dbReference type="ARBA" id="ARBA00004613"/>
    </source>
</evidence>
<dbReference type="Pfam" id="PF06429">
    <property type="entry name" value="Flg_bbr_C"/>
    <property type="match status" value="1"/>
</dbReference>
<evidence type="ECO:0000259" key="8">
    <source>
        <dbReference type="Pfam" id="PF06429"/>
    </source>
</evidence>
<proteinExistence type="inferred from homology"/>
<dbReference type="Pfam" id="PF22638">
    <property type="entry name" value="FlgK_D1"/>
    <property type="match status" value="1"/>
</dbReference>
<dbReference type="SUPFAM" id="SSF64518">
    <property type="entry name" value="Phase 1 flagellin"/>
    <property type="match status" value="2"/>
</dbReference>
<evidence type="ECO:0000259" key="10">
    <source>
        <dbReference type="Pfam" id="PF21159"/>
    </source>
</evidence>
<evidence type="ECO:0000259" key="7">
    <source>
        <dbReference type="Pfam" id="PF00460"/>
    </source>
</evidence>
<dbReference type="Pfam" id="PF21158">
    <property type="entry name" value="flgK_1st_1"/>
    <property type="match status" value="1"/>
</dbReference>
<dbReference type="InterPro" id="IPR001444">
    <property type="entry name" value="Flag_bb_rod_N"/>
</dbReference>
<accession>A0ABN9JRA2</accession>
<comment type="similarity">
    <text evidence="3">Belongs to the flagella basal body rod proteins family.</text>
</comment>
<evidence type="ECO:0000259" key="11">
    <source>
        <dbReference type="Pfam" id="PF22638"/>
    </source>
</evidence>
<keyword evidence="6" id="KW-0975">Bacterial flagellum</keyword>
<dbReference type="NCBIfam" id="TIGR02492">
    <property type="entry name" value="flgK_ends"/>
    <property type="match status" value="1"/>
</dbReference>
<dbReference type="InterPro" id="IPR010930">
    <property type="entry name" value="Flg_bb/hook_C_dom"/>
</dbReference>
<feature type="domain" description="Flagellar hook-associated protein FlgK helical" evidence="11">
    <location>
        <begin position="94"/>
        <end position="327"/>
    </location>
</feature>
<protein>
    <recommendedName>
        <fullName evidence="4">Flagellar hook-associated protein 1</fullName>
    </recommendedName>
</protein>
<dbReference type="PRINTS" id="PR01005">
    <property type="entry name" value="FLGHOOKAP1"/>
</dbReference>
<gene>
    <name evidence="12" type="ORF">LMG18101_04781</name>
</gene>
<evidence type="ECO:0000313" key="13">
    <source>
        <dbReference type="Proteomes" id="UP001189757"/>
    </source>
</evidence>
<evidence type="ECO:0000259" key="9">
    <source>
        <dbReference type="Pfam" id="PF21158"/>
    </source>
</evidence>
<dbReference type="PANTHER" id="PTHR30033:SF1">
    <property type="entry name" value="FLAGELLAR HOOK-ASSOCIATED PROTEIN 1"/>
    <property type="match status" value="1"/>
</dbReference>
<dbReference type="InterPro" id="IPR053927">
    <property type="entry name" value="FlgK_helical"/>
</dbReference>
<evidence type="ECO:0000256" key="3">
    <source>
        <dbReference type="ARBA" id="ARBA00009677"/>
    </source>
</evidence>
<dbReference type="InterPro" id="IPR049474">
    <property type="entry name" value="FlgK_D3"/>
</dbReference>
<dbReference type="InterPro" id="IPR049119">
    <property type="entry name" value="FlgK_D2-like"/>
</dbReference>
<evidence type="ECO:0000256" key="6">
    <source>
        <dbReference type="ARBA" id="ARBA00023143"/>
    </source>
</evidence>
<evidence type="ECO:0000256" key="5">
    <source>
        <dbReference type="ARBA" id="ARBA00022525"/>
    </source>
</evidence>
<feature type="domain" description="Flagellar hook-associated protein 1 D2-like" evidence="9">
    <location>
        <begin position="339"/>
        <end position="412"/>
    </location>
</feature>
<comment type="subcellular location">
    <subcellularLocation>
        <location evidence="1">Bacterial flagellum</location>
    </subcellularLocation>
    <subcellularLocation>
        <location evidence="2">Secreted</location>
    </subcellularLocation>
</comment>
<dbReference type="Proteomes" id="UP001189757">
    <property type="component" value="Unassembled WGS sequence"/>
</dbReference>
<feature type="domain" description="Flagellar basal-body/hook protein C-terminal" evidence="8">
    <location>
        <begin position="602"/>
        <end position="640"/>
    </location>
</feature>
<sequence>MSSSLLNIGASGLRTAGIHLQVTGNNIANANTPGYSRQEAVQTQNVPLYAGVGYLGQGADVATVKRIYDQFLTTQVQSGQAATSAANQLSSLLTGLDKYLADPNSGLSSALTSFFNAADGLASKPSDTTARQVFLNAAAGLQNRFNAIAGQMNALTNQVNTQVQTQVSTVNGTAKQIAALNEQIAKAEASAGQPANDLRDQRDQLVQTLNKSIKASAVQTSDGQYNVYIGNGQALVQGNQSFELTTVASPYDPTQLSVGYKSPAGTVSIDDSQLGGGALGGLMDFRRNTLTPAQNSLDRLATAMSSAVNAQNRLGMDANGKMGADLFSVAGPSVAPSNSNTGSGTLTASITNANAGQGYDYQVRYQGGAYTVSRYPDGSGAVTVTSWPTTVDGVTLNLSGAMNNGDSFLVRPTANAASSMKTLTNDYHAVAAASPVVADLGSNNKGSAAITSVGVNAGYAGAPLASPVSLTYNAAGGGSLSGFPGTVTVTVNGTSTTYTGTAPYTQGATYAFNGVQMTMTGVPANGDTFKLSPNTANSTDNGNASALAKLRNAALLDGGTTSIGSAWNQLTTQVGVQTNQANGNLTAQTGLLLSATRQQQSVSGVSLDDEAMNLMRYQQAYQASAKVMQTANSLFDSLLSIAGR</sequence>
<comment type="caution">
    <text evidence="12">The sequence shown here is derived from an EMBL/GenBank/DDBJ whole genome shotgun (WGS) entry which is preliminary data.</text>
</comment>
<dbReference type="Pfam" id="PF00460">
    <property type="entry name" value="Flg_bb_rod"/>
    <property type="match status" value="1"/>
</dbReference>
<dbReference type="InterPro" id="IPR002371">
    <property type="entry name" value="FlgK"/>
</dbReference>
<dbReference type="PANTHER" id="PTHR30033">
    <property type="entry name" value="FLAGELLAR HOOK-ASSOCIATED PROTEIN 1"/>
    <property type="match status" value="1"/>
</dbReference>